<dbReference type="KEGG" id="mbw:MSBRW_3630"/>
<evidence type="ECO:0000313" key="3">
    <source>
        <dbReference type="Proteomes" id="UP000033038"/>
    </source>
</evidence>
<reference evidence="2 3" key="1">
    <citation type="submission" date="2014-07" db="EMBL/GenBank/DDBJ databases">
        <title>Methanogenic archaea and the global carbon cycle.</title>
        <authorList>
            <person name="Henriksen J.R."/>
            <person name="Luke J."/>
            <person name="Reinhart S."/>
            <person name="Benedict M.N."/>
            <person name="Youngblut N.D."/>
            <person name="Metcalf M.E."/>
            <person name="Whitaker R.J."/>
            <person name="Metcalf W.W."/>
        </authorList>
    </citation>
    <scope>NUCLEOTIDE SEQUENCE [LARGE SCALE GENOMIC DNA]</scope>
    <source>
        <strain evidence="2 3">Wiesmoor</strain>
    </source>
</reference>
<dbReference type="CDD" id="cd04301">
    <property type="entry name" value="NAT_SF"/>
    <property type="match status" value="1"/>
</dbReference>
<dbReference type="SUPFAM" id="SSF55729">
    <property type="entry name" value="Acyl-CoA N-acyltransferases (Nat)"/>
    <property type="match status" value="1"/>
</dbReference>
<dbReference type="EMBL" id="CP009526">
    <property type="protein sequence ID" value="AKB52883.1"/>
    <property type="molecule type" value="Genomic_DNA"/>
</dbReference>
<accession>A0A0E3QNW3</accession>
<name>A0A0E3QNW3_METBA</name>
<feature type="domain" description="N-acetyltransferase" evidence="1">
    <location>
        <begin position="9"/>
        <end position="171"/>
    </location>
</feature>
<organism evidence="2 3">
    <name type="scientific">Methanosarcina barkeri str. Wiesmoor</name>
    <dbReference type="NCBI Taxonomy" id="1434109"/>
    <lineage>
        <taxon>Archaea</taxon>
        <taxon>Methanobacteriati</taxon>
        <taxon>Methanobacteriota</taxon>
        <taxon>Stenosarchaea group</taxon>
        <taxon>Methanomicrobia</taxon>
        <taxon>Methanosarcinales</taxon>
        <taxon>Methanosarcinaceae</taxon>
        <taxon>Methanosarcina</taxon>
    </lineage>
</organism>
<protein>
    <recommendedName>
        <fullName evidence="1">N-acetyltransferase domain-containing protein</fullName>
    </recommendedName>
</protein>
<dbReference type="Proteomes" id="UP000033038">
    <property type="component" value="Chromosome"/>
</dbReference>
<evidence type="ECO:0000259" key="1">
    <source>
        <dbReference type="PROSITE" id="PS51186"/>
    </source>
</evidence>
<dbReference type="PROSITE" id="PS51186">
    <property type="entry name" value="GNAT"/>
    <property type="match status" value="1"/>
</dbReference>
<sequence length="192" mass="22531">MNKQLEDKVQLVLANEEDLALFQKELQEAFINALIENLGDAEAGPIPSDEDIQQSFHAPEAVIYHILLNGKKVGGVVLKIDNKTHRNWVDLLYISSKTHNRGIGSAAWQAIEAQYPETKVWELFTPYFEKRNIHFYVNKCGFHIVEFYNKFNPDPHQPRVNEHQNNSRPLEEYEFFRFEKVMKMKTRKKIEN</sequence>
<evidence type="ECO:0000313" key="2">
    <source>
        <dbReference type="EMBL" id="AKB52883.1"/>
    </source>
</evidence>
<dbReference type="Gene3D" id="3.40.630.30">
    <property type="match status" value="1"/>
</dbReference>
<dbReference type="GeneID" id="24825267"/>
<proteinExistence type="predicted"/>
<dbReference type="InterPro" id="IPR016181">
    <property type="entry name" value="Acyl_CoA_acyltransferase"/>
</dbReference>
<dbReference type="HOGENOM" id="CLU_096795_1_0_2"/>
<dbReference type="InterPro" id="IPR000182">
    <property type="entry name" value="GNAT_dom"/>
</dbReference>
<gene>
    <name evidence="2" type="ORF">MSBRW_3630</name>
</gene>
<dbReference type="Pfam" id="PF00583">
    <property type="entry name" value="Acetyltransf_1"/>
    <property type="match status" value="1"/>
</dbReference>
<dbReference type="AlphaFoldDB" id="A0A0E3QNW3"/>
<dbReference type="RefSeq" id="WP_011306108.1">
    <property type="nucleotide sequence ID" value="NZ_CP009526.1"/>
</dbReference>
<dbReference type="PATRIC" id="fig|1434109.4.peg.4687"/>
<dbReference type="GO" id="GO:0016747">
    <property type="term" value="F:acyltransferase activity, transferring groups other than amino-acyl groups"/>
    <property type="evidence" value="ECO:0007669"/>
    <property type="project" value="InterPro"/>
</dbReference>